<dbReference type="InterPro" id="IPR011059">
    <property type="entry name" value="Metal-dep_hydrolase_composite"/>
</dbReference>
<proteinExistence type="predicted"/>
<evidence type="ECO:0000313" key="3">
    <source>
        <dbReference type="EMBL" id="KIM80183.1"/>
    </source>
</evidence>
<dbReference type="InterPro" id="IPR032466">
    <property type="entry name" value="Metal_Hydrolase"/>
</dbReference>
<evidence type="ECO:0000256" key="1">
    <source>
        <dbReference type="SAM" id="Phobius"/>
    </source>
</evidence>
<dbReference type="Gene3D" id="3.20.20.140">
    <property type="entry name" value="Metal-dependent hydrolases"/>
    <property type="match status" value="2"/>
</dbReference>
<dbReference type="Proteomes" id="UP000054166">
    <property type="component" value="Unassembled WGS sequence"/>
</dbReference>
<sequence>MVYEDTRTEYTRTKRKFRFFLVVILSVLLYFTLLRTIGQPLKLPAAVIAQRTHILEQCKYINTPAGPPPNFRSRTHSDRYVPGTKPLWLKNAKLWTGARNGTEVIYGDILLDKGLIQAVGYIPPRLLSHPDLRVEDAKGAWVTPGLVDLHSHIGVGSSPSLRGAADTNSRKAPILPWLRSIDALNTHDASYELAIAGGVTTAQILPGSANNIGGQSFVIKLRPTSERSSISKVIEPPYTLNGSHFDHSLTPRWRHMKHACGENPSRVYSQTRMDSAWEFRQAYNEGRKLKESQDQFCAKAKAGLWDDLGEFPEDLQWESLVDVLRGKVKALHCYEAVDLDVIVRLSNEFKFPVASFHHAGETYLVPDLLKKTWGGVPSIALFATNARKKREAYRNSEFAMRVLADHGIPVVMKSDHPVVNSRYLLNEAALAHFYGLNPALALASVTSTPADALGLGHRVGTIREGYDADIVIWDSHPLALGATPKQVYIDGIPQIEDPQVSPKPESFQVLPKTPNFDHEAATAVKYDGLPPLTSRKSRHVMFTNVSSIYTKNNSHIEVVDFEGEESKWLTVAVRDGIITCVDKGDSCRYFLDDDVDVIDLRGGSLAPGLTTFGSPIGLVEIRLEPSTNDGKVYDPLHKDPPSLVGGGEQAIIRAVDGLQFGGRNTLLAYRGGVTTAVTAPSGEFLLGLSTAFAVGASNALEKNAIIQDEASLHIAVSMQFTASVSTQIAALRRILYDAHVVSGDIPLVIHVENVDIMASLLHLKAEYDRKTSRTLRLTFAGAAEAHLLAQEISDAGVSVILTPSRPFPYTWDQRRILPGPPLSYDSAVTTLLAKDVNVAIGVVDEYTARNTRFDLAWAALESDGKISKAQAIALATTNVEKALGLPSGPWHDIVAYSGGNIFDFKSTVVGVVSAQRRVVDIFN</sequence>
<organism evidence="3 4">
    <name type="scientific">Piloderma croceum (strain F 1598)</name>
    <dbReference type="NCBI Taxonomy" id="765440"/>
    <lineage>
        <taxon>Eukaryota</taxon>
        <taxon>Fungi</taxon>
        <taxon>Dikarya</taxon>
        <taxon>Basidiomycota</taxon>
        <taxon>Agaricomycotina</taxon>
        <taxon>Agaricomycetes</taxon>
        <taxon>Agaricomycetidae</taxon>
        <taxon>Atheliales</taxon>
        <taxon>Atheliaceae</taxon>
        <taxon>Piloderma</taxon>
    </lineage>
</organism>
<protein>
    <recommendedName>
        <fullName evidence="2">Amidohydrolase-related domain-containing protein</fullName>
    </recommendedName>
</protein>
<keyword evidence="1" id="KW-1133">Transmembrane helix</keyword>
<dbReference type="GO" id="GO:0005737">
    <property type="term" value="C:cytoplasm"/>
    <property type="evidence" value="ECO:0007669"/>
    <property type="project" value="TreeGrafter"/>
</dbReference>
<dbReference type="PANTHER" id="PTHR43668">
    <property type="entry name" value="ALLANTOINASE"/>
    <property type="match status" value="1"/>
</dbReference>
<gene>
    <name evidence="3" type="ORF">PILCRDRAFT_73396</name>
</gene>
<keyword evidence="1" id="KW-0472">Membrane</keyword>
<dbReference type="STRING" id="765440.A0A0C3B1V5"/>
<dbReference type="HOGENOM" id="CLU_006273_0_0_1"/>
<feature type="domain" description="Amidohydrolase-related" evidence="2">
    <location>
        <begin position="399"/>
        <end position="488"/>
    </location>
</feature>
<dbReference type="OrthoDB" id="10258955at2759"/>
<keyword evidence="1" id="KW-0812">Transmembrane</keyword>
<dbReference type="GO" id="GO:0006145">
    <property type="term" value="P:purine nucleobase catabolic process"/>
    <property type="evidence" value="ECO:0007669"/>
    <property type="project" value="TreeGrafter"/>
</dbReference>
<dbReference type="InterPro" id="IPR006680">
    <property type="entry name" value="Amidohydro-rel"/>
</dbReference>
<dbReference type="PANTHER" id="PTHR43668:SF5">
    <property type="entry name" value="AMIDOHYDROLASE 3 DOMAIN-CONTAINING PROTEIN"/>
    <property type="match status" value="1"/>
</dbReference>
<evidence type="ECO:0000313" key="4">
    <source>
        <dbReference type="Proteomes" id="UP000054166"/>
    </source>
</evidence>
<dbReference type="AlphaFoldDB" id="A0A0C3B1V5"/>
<reference evidence="4" key="2">
    <citation type="submission" date="2015-01" db="EMBL/GenBank/DDBJ databases">
        <title>Evolutionary Origins and Diversification of the Mycorrhizal Mutualists.</title>
        <authorList>
            <consortium name="DOE Joint Genome Institute"/>
            <consortium name="Mycorrhizal Genomics Consortium"/>
            <person name="Kohler A."/>
            <person name="Kuo A."/>
            <person name="Nagy L.G."/>
            <person name="Floudas D."/>
            <person name="Copeland A."/>
            <person name="Barry K.W."/>
            <person name="Cichocki N."/>
            <person name="Veneault-Fourrey C."/>
            <person name="LaButti K."/>
            <person name="Lindquist E.A."/>
            <person name="Lipzen A."/>
            <person name="Lundell T."/>
            <person name="Morin E."/>
            <person name="Murat C."/>
            <person name="Riley R."/>
            <person name="Ohm R."/>
            <person name="Sun H."/>
            <person name="Tunlid A."/>
            <person name="Henrissat B."/>
            <person name="Grigoriev I.V."/>
            <person name="Hibbett D.S."/>
            <person name="Martin F."/>
        </authorList>
    </citation>
    <scope>NUCLEOTIDE SEQUENCE [LARGE SCALE GENOMIC DNA]</scope>
    <source>
        <strain evidence="4">F 1598</strain>
    </source>
</reference>
<keyword evidence="4" id="KW-1185">Reference proteome</keyword>
<dbReference type="GO" id="GO:0004038">
    <property type="term" value="F:allantoinase activity"/>
    <property type="evidence" value="ECO:0007669"/>
    <property type="project" value="TreeGrafter"/>
</dbReference>
<dbReference type="InterPro" id="IPR050138">
    <property type="entry name" value="DHOase/Allantoinase_Hydrolase"/>
</dbReference>
<dbReference type="Pfam" id="PF01979">
    <property type="entry name" value="Amidohydro_1"/>
    <property type="match status" value="1"/>
</dbReference>
<evidence type="ECO:0000259" key="2">
    <source>
        <dbReference type="Pfam" id="PF01979"/>
    </source>
</evidence>
<accession>A0A0C3B1V5</accession>
<dbReference type="InParanoid" id="A0A0C3B1V5"/>
<dbReference type="SUPFAM" id="SSF51556">
    <property type="entry name" value="Metallo-dependent hydrolases"/>
    <property type="match status" value="2"/>
</dbReference>
<reference evidence="3 4" key="1">
    <citation type="submission" date="2014-04" db="EMBL/GenBank/DDBJ databases">
        <authorList>
            <consortium name="DOE Joint Genome Institute"/>
            <person name="Kuo A."/>
            <person name="Tarkka M."/>
            <person name="Buscot F."/>
            <person name="Kohler A."/>
            <person name="Nagy L.G."/>
            <person name="Floudas D."/>
            <person name="Copeland A."/>
            <person name="Barry K.W."/>
            <person name="Cichocki N."/>
            <person name="Veneault-Fourrey C."/>
            <person name="LaButti K."/>
            <person name="Lindquist E.A."/>
            <person name="Lipzen A."/>
            <person name="Lundell T."/>
            <person name="Morin E."/>
            <person name="Murat C."/>
            <person name="Sun H."/>
            <person name="Tunlid A."/>
            <person name="Henrissat B."/>
            <person name="Grigoriev I.V."/>
            <person name="Hibbett D.S."/>
            <person name="Martin F."/>
            <person name="Nordberg H.P."/>
            <person name="Cantor M.N."/>
            <person name="Hua S.X."/>
        </authorList>
    </citation>
    <scope>NUCLEOTIDE SEQUENCE [LARGE SCALE GENOMIC DNA]</scope>
    <source>
        <strain evidence="3 4">F 1598</strain>
    </source>
</reference>
<dbReference type="EMBL" id="KN833005">
    <property type="protein sequence ID" value="KIM80183.1"/>
    <property type="molecule type" value="Genomic_DNA"/>
</dbReference>
<dbReference type="SUPFAM" id="SSF51338">
    <property type="entry name" value="Composite domain of metallo-dependent hydrolases"/>
    <property type="match status" value="2"/>
</dbReference>
<feature type="transmembrane region" description="Helical" evidence="1">
    <location>
        <begin position="17"/>
        <end position="34"/>
    </location>
</feature>
<name>A0A0C3B1V5_PILCF</name>